<dbReference type="Gene3D" id="3.30.1300.10">
    <property type="entry name" value="Pantoate-beta-alanine ligase, C-terminal domain"/>
    <property type="match status" value="1"/>
</dbReference>
<evidence type="ECO:0000313" key="13">
    <source>
        <dbReference type="Proteomes" id="UP000765509"/>
    </source>
</evidence>
<evidence type="ECO:0000256" key="8">
    <source>
        <dbReference type="ARBA" id="ARBA00022840"/>
    </source>
</evidence>
<comment type="pathway">
    <text evidence="1">Cofactor biosynthesis; (R)-pantothenate biosynthesis; (R)-pantothenate from (R)-pantoate and beta-alanine: step 1/1.</text>
</comment>
<organism evidence="12 13">
    <name type="scientific">Austropuccinia psidii MF-1</name>
    <dbReference type="NCBI Taxonomy" id="1389203"/>
    <lineage>
        <taxon>Eukaryota</taxon>
        <taxon>Fungi</taxon>
        <taxon>Dikarya</taxon>
        <taxon>Basidiomycota</taxon>
        <taxon>Pucciniomycotina</taxon>
        <taxon>Pucciniomycetes</taxon>
        <taxon>Pucciniales</taxon>
        <taxon>Sphaerophragmiaceae</taxon>
        <taxon>Austropuccinia</taxon>
    </lineage>
</organism>
<evidence type="ECO:0000256" key="11">
    <source>
        <dbReference type="ARBA" id="ARBA00048258"/>
    </source>
</evidence>
<keyword evidence="8" id="KW-0067">ATP-binding</keyword>
<keyword evidence="5" id="KW-0436">Ligase</keyword>
<evidence type="ECO:0000256" key="1">
    <source>
        <dbReference type="ARBA" id="ARBA00004990"/>
    </source>
</evidence>
<evidence type="ECO:0000256" key="10">
    <source>
        <dbReference type="ARBA" id="ARBA00032806"/>
    </source>
</evidence>
<dbReference type="PANTHER" id="PTHR21299:SF1">
    <property type="entry name" value="PANTOATE--BETA-ALANINE LIGASE"/>
    <property type="match status" value="1"/>
</dbReference>
<keyword evidence="7" id="KW-0547">Nucleotide-binding</keyword>
<dbReference type="GO" id="GO:0015940">
    <property type="term" value="P:pantothenate biosynthetic process"/>
    <property type="evidence" value="ECO:0007669"/>
    <property type="project" value="UniProtKB-KW"/>
</dbReference>
<dbReference type="EMBL" id="AVOT02003751">
    <property type="protein sequence ID" value="MBW0474482.1"/>
    <property type="molecule type" value="Genomic_DNA"/>
</dbReference>
<evidence type="ECO:0000313" key="12">
    <source>
        <dbReference type="EMBL" id="MBW0474482.1"/>
    </source>
</evidence>
<dbReference type="GO" id="GO:0005524">
    <property type="term" value="F:ATP binding"/>
    <property type="evidence" value="ECO:0007669"/>
    <property type="project" value="UniProtKB-KW"/>
</dbReference>
<dbReference type="InterPro" id="IPR042176">
    <property type="entry name" value="Pantoate_ligase_C"/>
</dbReference>
<dbReference type="Pfam" id="PF02569">
    <property type="entry name" value="Pantoate_ligase"/>
    <property type="match status" value="1"/>
</dbReference>
<dbReference type="HAMAP" id="MF_00158">
    <property type="entry name" value="PanC"/>
    <property type="match status" value="1"/>
</dbReference>
<comment type="catalytic activity">
    <reaction evidence="11">
        <text>(R)-pantoate + beta-alanine + ATP = (R)-pantothenate + AMP + diphosphate + H(+)</text>
        <dbReference type="Rhea" id="RHEA:10912"/>
        <dbReference type="ChEBI" id="CHEBI:15378"/>
        <dbReference type="ChEBI" id="CHEBI:15980"/>
        <dbReference type="ChEBI" id="CHEBI:29032"/>
        <dbReference type="ChEBI" id="CHEBI:30616"/>
        <dbReference type="ChEBI" id="CHEBI:33019"/>
        <dbReference type="ChEBI" id="CHEBI:57966"/>
        <dbReference type="ChEBI" id="CHEBI:456215"/>
        <dbReference type="EC" id="6.3.2.1"/>
    </reaction>
</comment>
<reference evidence="12" key="1">
    <citation type="submission" date="2021-03" db="EMBL/GenBank/DDBJ databases">
        <title>Draft genome sequence of rust myrtle Austropuccinia psidii MF-1, a brazilian biotype.</title>
        <authorList>
            <person name="Quecine M.C."/>
            <person name="Pachon D.M.R."/>
            <person name="Bonatelli M.L."/>
            <person name="Correr F.H."/>
            <person name="Franceschini L.M."/>
            <person name="Leite T.F."/>
            <person name="Margarido G.R.A."/>
            <person name="Almeida C.A."/>
            <person name="Ferrarezi J.A."/>
            <person name="Labate C.A."/>
        </authorList>
    </citation>
    <scope>NUCLEOTIDE SEQUENCE</scope>
    <source>
        <strain evidence="12">MF-1</strain>
    </source>
</reference>
<dbReference type="SUPFAM" id="SSF52374">
    <property type="entry name" value="Nucleotidylyl transferase"/>
    <property type="match status" value="1"/>
</dbReference>
<name>A0A9Q3C167_9BASI</name>
<evidence type="ECO:0000256" key="7">
    <source>
        <dbReference type="ARBA" id="ARBA00022741"/>
    </source>
</evidence>
<dbReference type="OrthoDB" id="2020436at2759"/>
<comment type="similarity">
    <text evidence="2">Belongs to the pantothenate synthetase family.</text>
</comment>
<evidence type="ECO:0000256" key="9">
    <source>
        <dbReference type="ARBA" id="ARBA00029902"/>
    </source>
</evidence>
<keyword evidence="6" id="KW-0566">Pantothenate biosynthesis</keyword>
<evidence type="ECO:0000256" key="3">
    <source>
        <dbReference type="ARBA" id="ARBA00012219"/>
    </source>
</evidence>
<evidence type="ECO:0000256" key="2">
    <source>
        <dbReference type="ARBA" id="ARBA00009256"/>
    </source>
</evidence>
<comment type="caution">
    <text evidence="12">The sequence shown here is derived from an EMBL/GenBank/DDBJ whole genome shotgun (WGS) entry which is preliminary data.</text>
</comment>
<evidence type="ECO:0000256" key="4">
    <source>
        <dbReference type="ARBA" id="ARBA00015647"/>
    </source>
</evidence>
<dbReference type="AlphaFoldDB" id="A0A9Q3C167"/>
<dbReference type="InterPro" id="IPR003721">
    <property type="entry name" value="Pantoate_ligase"/>
</dbReference>
<sequence>MAANFPFVILRDVEQVRRWHSLLPNPLSLGFVPTMGALHQGHLQLVRHSLSSQENTIVSIFLNPTQFAPSEDLASYPSTLEADLQKLSELSVLNGAFPIHHSSFNGLGAASDDLDSAEITSSPTRELCVRKVSAVFLPSTQVLYPSGLSTDPDNPRGTFVTVHGLSEQLEGARRPNFFRGVATVVLKLFLIVEPTIAFFGQKDLQQSLLVRQLCKDLHLARPSTIIVVPIVRDPSSGLALSSRNSYLSPEEANDAKILFAYLRECAAYIMSLQKTVSIDDLLKFFKSPNPAISLDFVSLNNPINFEDIPPDSLSLNLPMAISGAILVKCSSGRIVRLLDNIVVNHDLNSSL</sequence>
<protein>
    <recommendedName>
        <fullName evidence="4">Pantoate--beta-alanine ligase</fullName>
        <ecNumber evidence="3">6.3.2.1</ecNumber>
    </recommendedName>
    <alternativeName>
        <fullName evidence="10">Pantoate-activating enzyme</fullName>
    </alternativeName>
    <alternativeName>
        <fullName evidence="9">Pantothenate synthetase</fullName>
    </alternativeName>
</protein>
<gene>
    <name evidence="12" type="ORF">O181_014197</name>
</gene>
<keyword evidence="13" id="KW-1185">Reference proteome</keyword>
<evidence type="ECO:0000256" key="6">
    <source>
        <dbReference type="ARBA" id="ARBA00022655"/>
    </source>
</evidence>
<dbReference type="InterPro" id="IPR014729">
    <property type="entry name" value="Rossmann-like_a/b/a_fold"/>
</dbReference>
<accession>A0A9Q3C167</accession>
<proteinExistence type="inferred from homology"/>
<dbReference type="EC" id="6.3.2.1" evidence="3"/>
<dbReference type="Proteomes" id="UP000765509">
    <property type="component" value="Unassembled WGS sequence"/>
</dbReference>
<dbReference type="Gene3D" id="3.40.50.620">
    <property type="entry name" value="HUPs"/>
    <property type="match status" value="1"/>
</dbReference>
<dbReference type="GO" id="GO:0004592">
    <property type="term" value="F:pantoate-beta-alanine ligase activity"/>
    <property type="evidence" value="ECO:0007669"/>
    <property type="project" value="UniProtKB-EC"/>
</dbReference>
<evidence type="ECO:0000256" key="5">
    <source>
        <dbReference type="ARBA" id="ARBA00022598"/>
    </source>
</evidence>
<dbReference type="PANTHER" id="PTHR21299">
    <property type="entry name" value="CYTIDYLATE KINASE/PANTOATE-BETA-ALANINE LIGASE"/>
    <property type="match status" value="1"/>
</dbReference>